<comment type="caution">
    <text evidence="2">The sequence shown here is derived from an EMBL/GenBank/DDBJ whole genome shotgun (WGS) entry which is preliminary data.</text>
</comment>
<dbReference type="OrthoDB" id="185373at2759"/>
<feature type="region of interest" description="Disordered" evidence="1">
    <location>
        <begin position="620"/>
        <end position="643"/>
    </location>
</feature>
<dbReference type="AlphaFoldDB" id="A0A2C5Y3G9"/>
<proteinExistence type="predicted"/>
<name>A0A2C5Y3G9_9HYPO</name>
<organism evidence="2 3">
    <name type="scientific">Ophiocordyceps australis</name>
    <dbReference type="NCBI Taxonomy" id="1399860"/>
    <lineage>
        <taxon>Eukaryota</taxon>
        <taxon>Fungi</taxon>
        <taxon>Dikarya</taxon>
        <taxon>Ascomycota</taxon>
        <taxon>Pezizomycotina</taxon>
        <taxon>Sordariomycetes</taxon>
        <taxon>Hypocreomycetidae</taxon>
        <taxon>Hypocreales</taxon>
        <taxon>Ophiocordycipitaceae</taxon>
        <taxon>Ophiocordyceps</taxon>
    </lineage>
</organism>
<feature type="compositionally biased region" description="Polar residues" evidence="1">
    <location>
        <begin position="748"/>
        <end position="758"/>
    </location>
</feature>
<dbReference type="STRING" id="1399860.A0A2C5Y3G9"/>
<protein>
    <submittedName>
        <fullName evidence="2">Uncharacterized protein</fullName>
    </submittedName>
</protein>
<accession>A0A2C5Y3G9</accession>
<dbReference type="Proteomes" id="UP000226192">
    <property type="component" value="Unassembled WGS sequence"/>
</dbReference>
<feature type="compositionally biased region" description="Acidic residues" evidence="1">
    <location>
        <begin position="620"/>
        <end position="632"/>
    </location>
</feature>
<evidence type="ECO:0000313" key="2">
    <source>
        <dbReference type="EMBL" id="PHH62226.1"/>
    </source>
</evidence>
<reference evidence="2 3" key="1">
    <citation type="submission" date="2017-06" db="EMBL/GenBank/DDBJ databases">
        <title>Ant-infecting Ophiocordyceps genomes reveal a high diversity of potential behavioral manipulation genes and a possible major role for enterotoxins.</title>
        <authorList>
            <person name="De Bekker C."/>
            <person name="Evans H.C."/>
            <person name="Brachmann A."/>
            <person name="Hughes D.P."/>
        </authorList>
    </citation>
    <scope>NUCLEOTIDE SEQUENCE [LARGE SCALE GENOMIC DNA]</scope>
    <source>
        <strain evidence="2 3">Map64</strain>
    </source>
</reference>
<evidence type="ECO:0000313" key="3">
    <source>
        <dbReference type="Proteomes" id="UP000226192"/>
    </source>
</evidence>
<feature type="region of interest" description="Disordered" evidence="1">
    <location>
        <begin position="746"/>
        <end position="766"/>
    </location>
</feature>
<feature type="region of interest" description="Disordered" evidence="1">
    <location>
        <begin position="704"/>
        <end position="724"/>
    </location>
</feature>
<gene>
    <name evidence="2" type="ORF">CDD81_7353</name>
</gene>
<keyword evidence="3" id="KW-1185">Reference proteome</keyword>
<sequence length="766" mass="87306">MTYVSSDQFSMEVPSPMRLGREYSLTCFFESTTLPAPDDGTAEFIYSPYAFHNNERNRRIQAAFISKSPYIERNVKRRLESPYVPAPRTYPNAGATREFEQYRRKLARVLLGFTLLRRPGVRKAPQWGTLLKLLLEMTPRVDQTQRMAVVKVIMPKDKAIKPGKGNIELFDSKLNKFVRLRAAVPKNPNSTSIVLRGRHDLVNNAVNDFAAKYKDIQIYQLGDIGSISYEVMCLWPRIEGMSVEVKGKKTQYPDRDALEKTVWMHREPPTQWINIPYQEIPRPLSWTKESLEAYTATIANSRLRPDLVMKFYRLPGPHGKLVNTEAMRIQLLLSTMDDITAQKCATAPVIERIMALAARHLGYITKARKLLIRAEKLNVPLGTDAFNILLQGYLVRHDISFFHTMLFLMEQVAIPPNTYTWLLFLKLVQRRIIREKVIAAMQGLGMLEDLAARRSVAIVMADHEAYLAFHQGATLKVFVEEYSKRWIDNEWLPEGALNAVLTEHLRFHHKHDREILLRYATYTYLVALAQELHLPATLGVIFFYGVLERKLRFVARKVVDRVLLAPGGRRSPVGWADSLNLEPDSELDPEGLFGTDIRFPFYEAIDESCLDAATMNMENEADEEEANYDAPDDAGSSVVSQQDDCNRKMKATPWFWRNNPARILSQSMSRAEWAILTSCPGYEPLKPLAHMVRTAFYNIDQPKYHGRHKRDGSAASASLEPDKLVDNTEMQDGTMHDLDVPLVDVQGQRASQVTNSPLGTAGCKKS</sequence>
<evidence type="ECO:0000256" key="1">
    <source>
        <dbReference type="SAM" id="MobiDB-lite"/>
    </source>
</evidence>
<dbReference type="EMBL" id="NJET01000078">
    <property type="protein sequence ID" value="PHH62226.1"/>
    <property type="molecule type" value="Genomic_DNA"/>
</dbReference>